<gene>
    <name evidence="1" type="ORF">BpHYR1_022875</name>
</gene>
<dbReference type="EMBL" id="REGN01001838">
    <property type="protein sequence ID" value="RNA32155.1"/>
    <property type="molecule type" value="Genomic_DNA"/>
</dbReference>
<organism evidence="1 2">
    <name type="scientific">Brachionus plicatilis</name>
    <name type="common">Marine rotifer</name>
    <name type="synonym">Brachionus muelleri</name>
    <dbReference type="NCBI Taxonomy" id="10195"/>
    <lineage>
        <taxon>Eukaryota</taxon>
        <taxon>Metazoa</taxon>
        <taxon>Spiralia</taxon>
        <taxon>Gnathifera</taxon>
        <taxon>Rotifera</taxon>
        <taxon>Eurotatoria</taxon>
        <taxon>Monogononta</taxon>
        <taxon>Pseudotrocha</taxon>
        <taxon>Ploima</taxon>
        <taxon>Brachionidae</taxon>
        <taxon>Brachionus</taxon>
    </lineage>
</organism>
<sequence length="69" mass="8708">MEFKIFKKLLRFFNARFFYHKNASYYSKEFIIKRFCYFREDIFYFSNICIQCHNYQMCTISKSDRAQTH</sequence>
<protein>
    <submittedName>
        <fullName evidence="1">Uncharacterized protein</fullName>
    </submittedName>
</protein>
<proteinExistence type="predicted"/>
<accession>A0A3M7S919</accession>
<name>A0A3M7S919_BRAPC</name>
<dbReference type="Proteomes" id="UP000276133">
    <property type="component" value="Unassembled WGS sequence"/>
</dbReference>
<reference evidence="1 2" key="1">
    <citation type="journal article" date="2018" name="Sci. Rep.">
        <title>Genomic signatures of local adaptation to the degree of environmental predictability in rotifers.</title>
        <authorList>
            <person name="Franch-Gras L."/>
            <person name="Hahn C."/>
            <person name="Garcia-Roger E.M."/>
            <person name="Carmona M.J."/>
            <person name="Serra M."/>
            <person name="Gomez A."/>
        </authorList>
    </citation>
    <scope>NUCLEOTIDE SEQUENCE [LARGE SCALE GENOMIC DNA]</scope>
    <source>
        <strain evidence="1">HYR1</strain>
    </source>
</reference>
<dbReference type="AlphaFoldDB" id="A0A3M7S919"/>
<keyword evidence="2" id="KW-1185">Reference proteome</keyword>
<comment type="caution">
    <text evidence="1">The sequence shown here is derived from an EMBL/GenBank/DDBJ whole genome shotgun (WGS) entry which is preliminary data.</text>
</comment>
<evidence type="ECO:0000313" key="2">
    <source>
        <dbReference type="Proteomes" id="UP000276133"/>
    </source>
</evidence>
<evidence type="ECO:0000313" key="1">
    <source>
        <dbReference type="EMBL" id="RNA32155.1"/>
    </source>
</evidence>